<dbReference type="SMART" id="SM00980">
    <property type="entry name" value="THAP"/>
    <property type="match status" value="1"/>
</dbReference>
<protein>
    <submittedName>
        <fullName evidence="8">THAP domain-containing protein 1</fullName>
    </submittedName>
</protein>
<dbReference type="SMART" id="SM00692">
    <property type="entry name" value="DM3"/>
    <property type="match status" value="1"/>
</dbReference>
<dbReference type="PROSITE" id="PS50950">
    <property type="entry name" value="ZF_THAP"/>
    <property type="match status" value="1"/>
</dbReference>
<evidence type="ECO:0000256" key="5">
    <source>
        <dbReference type="PROSITE-ProRule" id="PRU00309"/>
    </source>
</evidence>
<evidence type="ECO:0000256" key="6">
    <source>
        <dbReference type="SAM" id="MobiDB-lite"/>
    </source>
</evidence>
<evidence type="ECO:0000313" key="8">
    <source>
        <dbReference type="EMBL" id="GBM33429.1"/>
    </source>
</evidence>
<evidence type="ECO:0000256" key="1">
    <source>
        <dbReference type="ARBA" id="ARBA00022723"/>
    </source>
</evidence>
<name>A0A4Y2EYT6_ARAVE</name>
<evidence type="ECO:0000256" key="4">
    <source>
        <dbReference type="ARBA" id="ARBA00023125"/>
    </source>
</evidence>
<evidence type="ECO:0000259" key="7">
    <source>
        <dbReference type="PROSITE" id="PS50950"/>
    </source>
</evidence>
<dbReference type="EMBL" id="BGPR01000734">
    <property type="protein sequence ID" value="GBM33429.1"/>
    <property type="molecule type" value="Genomic_DNA"/>
</dbReference>
<keyword evidence="4 5" id="KW-0238">DNA-binding</keyword>
<dbReference type="GO" id="GO:0003677">
    <property type="term" value="F:DNA binding"/>
    <property type="evidence" value="ECO:0007669"/>
    <property type="project" value="UniProtKB-UniRule"/>
</dbReference>
<proteinExistence type="predicted"/>
<dbReference type="GO" id="GO:0008270">
    <property type="term" value="F:zinc ion binding"/>
    <property type="evidence" value="ECO:0007669"/>
    <property type="project" value="UniProtKB-KW"/>
</dbReference>
<keyword evidence="2 5" id="KW-0863">Zinc-finger</keyword>
<dbReference type="SUPFAM" id="SSF57716">
    <property type="entry name" value="Glucocorticoid receptor-like (DNA-binding domain)"/>
    <property type="match status" value="1"/>
</dbReference>
<accession>A0A4Y2EYT6</accession>
<organism evidence="8 9">
    <name type="scientific">Araneus ventricosus</name>
    <name type="common">Orbweaver spider</name>
    <name type="synonym">Epeira ventricosa</name>
    <dbReference type="NCBI Taxonomy" id="182803"/>
    <lineage>
        <taxon>Eukaryota</taxon>
        <taxon>Metazoa</taxon>
        <taxon>Ecdysozoa</taxon>
        <taxon>Arthropoda</taxon>
        <taxon>Chelicerata</taxon>
        <taxon>Arachnida</taxon>
        <taxon>Araneae</taxon>
        <taxon>Araneomorphae</taxon>
        <taxon>Entelegynae</taxon>
        <taxon>Araneoidea</taxon>
        <taxon>Araneidae</taxon>
        <taxon>Araneus</taxon>
    </lineage>
</organism>
<dbReference type="InterPro" id="IPR052224">
    <property type="entry name" value="THAP_domain_protein"/>
</dbReference>
<dbReference type="Pfam" id="PF05485">
    <property type="entry name" value="THAP"/>
    <property type="match status" value="1"/>
</dbReference>
<feature type="region of interest" description="Disordered" evidence="6">
    <location>
        <begin position="172"/>
        <end position="193"/>
    </location>
</feature>
<dbReference type="OrthoDB" id="6433634at2759"/>
<dbReference type="AlphaFoldDB" id="A0A4Y2EYT6"/>
<evidence type="ECO:0000313" key="9">
    <source>
        <dbReference type="Proteomes" id="UP000499080"/>
    </source>
</evidence>
<evidence type="ECO:0000256" key="2">
    <source>
        <dbReference type="ARBA" id="ARBA00022771"/>
    </source>
</evidence>
<dbReference type="InterPro" id="IPR006612">
    <property type="entry name" value="THAP_Znf"/>
</dbReference>
<dbReference type="InterPro" id="IPR038441">
    <property type="entry name" value="THAP_Znf_sf"/>
</dbReference>
<feature type="compositionally biased region" description="Basic and acidic residues" evidence="6">
    <location>
        <begin position="172"/>
        <end position="182"/>
    </location>
</feature>
<dbReference type="PANTHER" id="PTHR46927">
    <property type="entry name" value="AGAP005574-PA"/>
    <property type="match status" value="1"/>
</dbReference>
<reference evidence="8 9" key="1">
    <citation type="journal article" date="2019" name="Sci. Rep.">
        <title>Orb-weaving spider Araneus ventricosus genome elucidates the spidroin gene catalogue.</title>
        <authorList>
            <person name="Kono N."/>
            <person name="Nakamura H."/>
            <person name="Ohtoshi R."/>
            <person name="Moran D.A.P."/>
            <person name="Shinohara A."/>
            <person name="Yoshida Y."/>
            <person name="Fujiwara M."/>
            <person name="Mori M."/>
            <person name="Tomita M."/>
            <person name="Arakawa K."/>
        </authorList>
    </citation>
    <scope>NUCLEOTIDE SEQUENCE [LARGE SCALE GENOMIC DNA]</scope>
</reference>
<dbReference type="Proteomes" id="UP000499080">
    <property type="component" value="Unassembled WGS sequence"/>
</dbReference>
<comment type="caution">
    <text evidence="8">The sequence shown here is derived from an EMBL/GenBank/DDBJ whole genome shotgun (WGS) entry which is preliminary data.</text>
</comment>
<keyword evidence="3" id="KW-0862">Zinc</keyword>
<dbReference type="Gene3D" id="6.20.210.20">
    <property type="entry name" value="THAP domain"/>
    <property type="match status" value="1"/>
</dbReference>
<sequence length="348" mass="39595">MVKSCCAYKCKEKFIKGGPVSFHRFPKNEERKCLWEKNIRRENFKATDSSLICSKHFTADCFDTGKFGGTWLKSDAVPTIFKFPQHLQIKSSKRILNRNNEGKEIQKRWKNMKDSYAKSIKIEAVKSDARRTKRPRPYIHQRQMNFLREIYGERSSGTASGEEEKDHIPLEPAVEIKEEPADYHPTPSTSTDTANEQFILPHEENSWTTPDTLVEPQFTLSVASLASPNAHLASPNASETSNDEQLKKKRKTKPSTITSLVPSTKPADVTPQSPVYNFGEVSNPGSSKEPRKDQLDAFGEYIIAKLRSLDRRSSTFAQKAIVDIIFEAEMGKFLKEDCEYKVLKYCAS</sequence>
<gene>
    <name evidence="8" type="primary">Thap1_2</name>
    <name evidence="8" type="ORF">AVEN_55763_1</name>
</gene>
<feature type="domain" description="THAP-type" evidence="7">
    <location>
        <begin position="1"/>
        <end position="81"/>
    </location>
</feature>
<feature type="region of interest" description="Disordered" evidence="6">
    <location>
        <begin position="229"/>
        <end position="292"/>
    </location>
</feature>
<evidence type="ECO:0000256" key="3">
    <source>
        <dbReference type="ARBA" id="ARBA00022833"/>
    </source>
</evidence>
<keyword evidence="1" id="KW-0479">Metal-binding</keyword>
<keyword evidence="9" id="KW-1185">Reference proteome</keyword>
<dbReference type="PANTHER" id="PTHR46927:SF3">
    <property type="entry name" value="THAP-TYPE DOMAIN-CONTAINING PROTEIN"/>
    <property type="match status" value="1"/>
</dbReference>